<dbReference type="EMBL" id="KN829904">
    <property type="protein sequence ID" value="KIK73292.1"/>
    <property type="molecule type" value="Genomic_DNA"/>
</dbReference>
<evidence type="ECO:0000313" key="3">
    <source>
        <dbReference type="Proteomes" id="UP000054538"/>
    </source>
</evidence>
<proteinExistence type="predicted"/>
<name>A0A0D0BP27_9AGAM</name>
<dbReference type="InParanoid" id="A0A0D0BP27"/>
<evidence type="ECO:0000313" key="2">
    <source>
        <dbReference type="EMBL" id="KIK73292.1"/>
    </source>
</evidence>
<feature type="region of interest" description="Disordered" evidence="1">
    <location>
        <begin position="161"/>
        <end position="262"/>
    </location>
</feature>
<feature type="region of interest" description="Disordered" evidence="1">
    <location>
        <begin position="59"/>
        <end position="114"/>
    </location>
</feature>
<dbReference type="HOGENOM" id="CLU_040073_0_1_1"/>
<reference evidence="3" key="2">
    <citation type="submission" date="2015-01" db="EMBL/GenBank/DDBJ databases">
        <title>Evolutionary Origins and Diversification of the Mycorrhizal Mutualists.</title>
        <authorList>
            <consortium name="DOE Joint Genome Institute"/>
            <consortium name="Mycorrhizal Genomics Consortium"/>
            <person name="Kohler A."/>
            <person name="Kuo A."/>
            <person name="Nagy L.G."/>
            <person name="Floudas D."/>
            <person name="Copeland A."/>
            <person name="Barry K.W."/>
            <person name="Cichocki N."/>
            <person name="Veneault-Fourrey C."/>
            <person name="LaButti K."/>
            <person name="Lindquist E.A."/>
            <person name="Lipzen A."/>
            <person name="Lundell T."/>
            <person name="Morin E."/>
            <person name="Murat C."/>
            <person name="Riley R."/>
            <person name="Ohm R."/>
            <person name="Sun H."/>
            <person name="Tunlid A."/>
            <person name="Henrissat B."/>
            <person name="Grigoriev I.V."/>
            <person name="Hibbett D.S."/>
            <person name="Martin F."/>
        </authorList>
    </citation>
    <scope>NUCLEOTIDE SEQUENCE [LARGE SCALE GENOMIC DNA]</scope>
    <source>
        <strain evidence="3">Ve08.2h10</strain>
    </source>
</reference>
<reference evidence="2 3" key="1">
    <citation type="submission" date="2014-04" db="EMBL/GenBank/DDBJ databases">
        <authorList>
            <consortium name="DOE Joint Genome Institute"/>
            <person name="Kuo A."/>
            <person name="Kohler A."/>
            <person name="Jargeat P."/>
            <person name="Nagy L.G."/>
            <person name="Floudas D."/>
            <person name="Copeland A."/>
            <person name="Barry K.W."/>
            <person name="Cichocki N."/>
            <person name="Veneault-Fourrey C."/>
            <person name="LaButti K."/>
            <person name="Lindquist E.A."/>
            <person name="Lipzen A."/>
            <person name="Lundell T."/>
            <person name="Morin E."/>
            <person name="Murat C."/>
            <person name="Sun H."/>
            <person name="Tunlid A."/>
            <person name="Henrissat B."/>
            <person name="Grigoriev I.V."/>
            <person name="Hibbett D.S."/>
            <person name="Martin F."/>
            <person name="Nordberg H.P."/>
            <person name="Cantor M.N."/>
            <person name="Hua S.X."/>
        </authorList>
    </citation>
    <scope>NUCLEOTIDE SEQUENCE [LARGE SCALE GENOMIC DNA]</scope>
    <source>
        <strain evidence="2 3">Ve08.2h10</strain>
    </source>
</reference>
<keyword evidence="3" id="KW-1185">Reference proteome</keyword>
<organism evidence="2 3">
    <name type="scientific">Paxillus rubicundulus Ve08.2h10</name>
    <dbReference type="NCBI Taxonomy" id="930991"/>
    <lineage>
        <taxon>Eukaryota</taxon>
        <taxon>Fungi</taxon>
        <taxon>Dikarya</taxon>
        <taxon>Basidiomycota</taxon>
        <taxon>Agaricomycotina</taxon>
        <taxon>Agaricomycetes</taxon>
        <taxon>Agaricomycetidae</taxon>
        <taxon>Boletales</taxon>
        <taxon>Paxilineae</taxon>
        <taxon>Paxillaceae</taxon>
        <taxon>Paxillus</taxon>
    </lineage>
</organism>
<protein>
    <submittedName>
        <fullName evidence="2">Uncharacterized protein</fullName>
    </submittedName>
</protein>
<evidence type="ECO:0000256" key="1">
    <source>
        <dbReference type="SAM" id="MobiDB-lite"/>
    </source>
</evidence>
<accession>A0A0D0BP27</accession>
<gene>
    <name evidence="2" type="ORF">PAXRUDRAFT_21017</name>
</gene>
<dbReference type="AlphaFoldDB" id="A0A0D0BP27"/>
<dbReference type="Proteomes" id="UP000054538">
    <property type="component" value="Unassembled WGS sequence"/>
</dbReference>
<sequence>MAINKILDEVRANYLPSAKVPSVVIAAEMQMFPIDQAITRGWPLLQAILKPGTEVNPHIWAQDAKGGEKGKKKEKKEKKEKKIERVAKGSDGGQESQGLNPGEKAEETFTDPIPIPICGPTQGLYIIEPDCHPSTPKNPIPTSLQQLLRPLHLANEGLHEKAQEGHPCQGIPPLSPGKGGLQSIPAVKQPRGQSRAPVQATEPPKALSPGPSKGPTHLSARATSKPPVTPSKRAPSLGPGPSPSKKAKASVSRSRPKTPSLT</sequence>